<dbReference type="PROSITE" id="PS50887">
    <property type="entry name" value="GGDEF"/>
    <property type="match status" value="1"/>
</dbReference>
<feature type="domain" description="PAC" evidence="4">
    <location>
        <begin position="569"/>
        <end position="621"/>
    </location>
</feature>
<dbReference type="InterPro" id="IPR035965">
    <property type="entry name" value="PAS-like_dom_sf"/>
</dbReference>
<comment type="catalytic activity">
    <reaction evidence="1">
        <text>3',3'-c-di-GMP + H2O = 5'-phosphoguanylyl(3'-&gt;5')guanosine + H(+)</text>
        <dbReference type="Rhea" id="RHEA:24902"/>
        <dbReference type="ChEBI" id="CHEBI:15377"/>
        <dbReference type="ChEBI" id="CHEBI:15378"/>
        <dbReference type="ChEBI" id="CHEBI:58754"/>
        <dbReference type="ChEBI" id="CHEBI:58805"/>
        <dbReference type="EC" id="3.1.4.52"/>
    </reaction>
    <physiologicalReaction direction="left-to-right" evidence="1">
        <dbReference type="Rhea" id="RHEA:24903"/>
    </physiologicalReaction>
</comment>
<dbReference type="PROSITE" id="PS50112">
    <property type="entry name" value="PAS"/>
    <property type="match status" value="1"/>
</dbReference>
<dbReference type="OrthoDB" id="9813903at2"/>
<dbReference type="InterPro" id="IPR000014">
    <property type="entry name" value="PAS"/>
</dbReference>
<dbReference type="SUPFAM" id="SSF55785">
    <property type="entry name" value="PYP-like sensor domain (PAS domain)"/>
    <property type="match status" value="1"/>
</dbReference>
<dbReference type="EMBL" id="SNWF01000007">
    <property type="protein sequence ID" value="TDN88227.1"/>
    <property type="molecule type" value="Genomic_DNA"/>
</dbReference>
<dbReference type="InterPro" id="IPR003660">
    <property type="entry name" value="HAMP_dom"/>
</dbReference>
<feature type="domain" description="EAL" evidence="5">
    <location>
        <begin position="796"/>
        <end position="1050"/>
    </location>
</feature>
<evidence type="ECO:0000259" key="5">
    <source>
        <dbReference type="PROSITE" id="PS50883"/>
    </source>
</evidence>
<dbReference type="SMART" id="SM00052">
    <property type="entry name" value="EAL"/>
    <property type="match status" value="1"/>
</dbReference>
<feature type="domain" description="GGDEF" evidence="7">
    <location>
        <begin position="653"/>
        <end position="787"/>
    </location>
</feature>
<dbReference type="GO" id="GO:0016020">
    <property type="term" value="C:membrane"/>
    <property type="evidence" value="ECO:0007669"/>
    <property type="project" value="InterPro"/>
</dbReference>
<dbReference type="GO" id="GO:0071111">
    <property type="term" value="F:cyclic-guanylate-specific phosphodiesterase activity"/>
    <property type="evidence" value="ECO:0007669"/>
    <property type="project" value="UniProtKB-EC"/>
</dbReference>
<feature type="transmembrane region" description="Helical" evidence="2">
    <location>
        <begin position="20"/>
        <end position="37"/>
    </location>
</feature>
<feature type="transmembrane region" description="Helical" evidence="2">
    <location>
        <begin position="300"/>
        <end position="318"/>
    </location>
</feature>
<dbReference type="SUPFAM" id="SSF141868">
    <property type="entry name" value="EAL domain-like"/>
    <property type="match status" value="1"/>
</dbReference>
<dbReference type="GO" id="GO:0007165">
    <property type="term" value="P:signal transduction"/>
    <property type="evidence" value="ECO:0007669"/>
    <property type="project" value="InterPro"/>
</dbReference>
<evidence type="ECO:0000259" key="7">
    <source>
        <dbReference type="PROSITE" id="PS50887"/>
    </source>
</evidence>
<dbReference type="CDD" id="cd06225">
    <property type="entry name" value="HAMP"/>
    <property type="match status" value="1"/>
</dbReference>
<dbReference type="Pfam" id="PF00672">
    <property type="entry name" value="HAMP"/>
    <property type="match status" value="1"/>
</dbReference>
<dbReference type="SUPFAM" id="SSF158472">
    <property type="entry name" value="HAMP domain-like"/>
    <property type="match status" value="1"/>
</dbReference>
<dbReference type="Pfam" id="PF00563">
    <property type="entry name" value="EAL"/>
    <property type="match status" value="1"/>
</dbReference>
<dbReference type="InterPro" id="IPR001610">
    <property type="entry name" value="PAC"/>
</dbReference>
<dbReference type="Gene3D" id="6.10.340.10">
    <property type="match status" value="1"/>
</dbReference>
<dbReference type="Proteomes" id="UP000294737">
    <property type="component" value="Unassembled WGS sequence"/>
</dbReference>
<dbReference type="InterPro" id="IPR035919">
    <property type="entry name" value="EAL_sf"/>
</dbReference>
<dbReference type="RefSeq" id="WP_112992607.1">
    <property type="nucleotide sequence ID" value="NZ_PTLZ01000003.1"/>
</dbReference>
<gene>
    <name evidence="8" type="ORF">EV677_2714</name>
</gene>
<evidence type="ECO:0000256" key="2">
    <source>
        <dbReference type="SAM" id="Phobius"/>
    </source>
</evidence>
<evidence type="ECO:0000256" key="1">
    <source>
        <dbReference type="ARBA" id="ARBA00051114"/>
    </source>
</evidence>
<organism evidence="8 9">
    <name type="scientific">Herminiimonas fonticola</name>
    <dbReference type="NCBI Taxonomy" id="303380"/>
    <lineage>
        <taxon>Bacteria</taxon>
        <taxon>Pseudomonadati</taxon>
        <taxon>Pseudomonadota</taxon>
        <taxon>Betaproteobacteria</taxon>
        <taxon>Burkholderiales</taxon>
        <taxon>Oxalobacteraceae</taxon>
        <taxon>Herminiimonas</taxon>
    </lineage>
</organism>
<proteinExistence type="predicted"/>
<dbReference type="InterPro" id="IPR000160">
    <property type="entry name" value="GGDEF_dom"/>
</dbReference>
<evidence type="ECO:0000259" key="4">
    <source>
        <dbReference type="PROSITE" id="PS50113"/>
    </source>
</evidence>
<dbReference type="NCBIfam" id="TIGR00254">
    <property type="entry name" value="GGDEF"/>
    <property type="match status" value="1"/>
</dbReference>
<reference evidence="8 9" key="1">
    <citation type="submission" date="2019-03" db="EMBL/GenBank/DDBJ databases">
        <title>Genomic Encyclopedia of Type Strains, Phase IV (KMG-IV): sequencing the most valuable type-strain genomes for metagenomic binning, comparative biology and taxonomic classification.</title>
        <authorList>
            <person name="Goeker M."/>
        </authorList>
    </citation>
    <scope>NUCLEOTIDE SEQUENCE [LARGE SCALE GENOMIC DNA]</scope>
    <source>
        <strain evidence="8 9">DSM 18555</strain>
    </source>
</reference>
<dbReference type="PROSITE" id="PS50113">
    <property type="entry name" value="PAC"/>
    <property type="match status" value="1"/>
</dbReference>
<keyword evidence="2" id="KW-1133">Transmembrane helix</keyword>
<dbReference type="AlphaFoldDB" id="A0A4R6G1U8"/>
<dbReference type="CDD" id="cd00130">
    <property type="entry name" value="PAS"/>
    <property type="match status" value="1"/>
</dbReference>
<dbReference type="Gene3D" id="3.30.450.20">
    <property type="entry name" value="PAS domain"/>
    <property type="match status" value="1"/>
</dbReference>
<evidence type="ECO:0000259" key="6">
    <source>
        <dbReference type="PROSITE" id="PS50885"/>
    </source>
</evidence>
<dbReference type="PROSITE" id="PS50885">
    <property type="entry name" value="HAMP"/>
    <property type="match status" value="1"/>
</dbReference>
<dbReference type="PANTHER" id="PTHR44757">
    <property type="entry name" value="DIGUANYLATE CYCLASE DGCP"/>
    <property type="match status" value="1"/>
</dbReference>
<evidence type="ECO:0000313" key="9">
    <source>
        <dbReference type="Proteomes" id="UP000294737"/>
    </source>
</evidence>
<sequence length="1067" mass="119847">MKKSITKLIGGLTVGRKLALIYFLDLTAVIFISGILIHEKFIAINFSNKEIIGNQYIATVREALIAAVNPATDTTKPVQHAQAIREAEHKYGDEMGSKDLAETFTKSLQATQADHNTLTQTDDAFAQGRALLTRIGNQSNLILDPDLDSYYTMSLIVLRFPELLELLDRTGDLAAQLPRMYDDNRPVQQTRFLILEGRLDATTKGIQSDYDEAFAASRPALQAELDKSRNDLLASIQRFRIASQAMAGIIEVDETDSAYHQLRIAAIRDLHVAWIAAEQQMHRLLEDRIAEAYSRMWQHLGTAALLLMVILSLVFFVARQIALPIRNLARVADNVSRSGDYSLRSSWDSTDEIGRLVNGFNGMLQQLDQQRIAQQEMVAQTRAAQAQHELVEAIPIPLMVTSIPDHAVLHANDAARAWLGGRDENPWKTGMLPALRARFFQSLHDTDTVDEFEVRWTGGEKPSWALVSARCLDYQGQAAVLTTFTPINHMKYMERRLELWAKVFEASSESIVIIDANGRIVTVNRAFSQNTGYELHELIGKYSIMLLSKRNQKNFSQTLARTASTKGSWQGEMWISRKNSESYPAWLVLNAVRDRQGEIQHYIAMSLDISERKANEQRIHYLAHHDVLTALPNRFLFDERLQMAIQQAKRAENMVAVLFIDLDRFKNINDSMGHHIGDGLLISVARRLVDTVREGDTVSRLGGDEFVIILNNVESAEEVGKLVEQRMIPRIQQAHIVDGMELYISCSIGIALFPDDGDDIDLLMRHADSAMYQAKESGRNNAQFFTAELNDRVVKRMHLESDLRHAVERNELMLYYQPRINAMTGRLAGVESLVRWQHPTEGMILPANFIPVSEESGLIVPIGAWIIREAMRQHVAWVASGYGQIPVSINLSAVQLKEGGLLKVLEHALKDIPADARNIELELTESILMDNVPATIKTLEQIKALGFSLSIDDFGTGYSSLNYLYQFPIDRLKIDKSFIQNIHISSHNLAVTNAIIGLGHTLGLHVVAEGVELEQDVNLLCAAGCDELQGYYFGKPMPAEQFEVWLRMEQDAAKNESGGVEDSAEWF</sequence>
<dbReference type="Pfam" id="PF00990">
    <property type="entry name" value="GGDEF"/>
    <property type="match status" value="1"/>
</dbReference>
<dbReference type="PROSITE" id="PS50883">
    <property type="entry name" value="EAL"/>
    <property type="match status" value="1"/>
</dbReference>
<dbReference type="InterPro" id="IPR000700">
    <property type="entry name" value="PAS-assoc_C"/>
</dbReference>
<dbReference type="InterPro" id="IPR052155">
    <property type="entry name" value="Biofilm_reg_signaling"/>
</dbReference>
<feature type="domain" description="HAMP" evidence="6">
    <location>
        <begin position="319"/>
        <end position="372"/>
    </location>
</feature>
<keyword evidence="2" id="KW-0472">Membrane</keyword>
<protein>
    <submittedName>
        <fullName evidence="8">PAS domain S-box-containing protein/diguanylate cyclase (GGDEF)-like protein</fullName>
    </submittedName>
</protein>
<dbReference type="SMART" id="SM00091">
    <property type="entry name" value="PAS"/>
    <property type="match status" value="2"/>
</dbReference>
<dbReference type="Pfam" id="PF13426">
    <property type="entry name" value="PAS_9"/>
    <property type="match status" value="1"/>
</dbReference>
<feature type="domain" description="PAS" evidence="3">
    <location>
        <begin position="496"/>
        <end position="566"/>
    </location>
</feature>
<accession>A0A4R6G1U8</accession>
<dbReference type="SMART" id="SM00267">
    <property type="entry name" value="GGDEF"/>
    <property type="match status" value="1"/>
</dbReference>
<keyword evidence="2" id="KW-0812">Transmembrane</keyword>
<evidence type="ECO:0000259" key="3">
    <source>
        <dbReference type="PROSITE" id="PS50112"/>
    </source>
</evidence>
<dbReference type="InterPro" id="IPR001633">
    <property type="entry name" value="EAL_dom"/>
</dbReference>
<keyword evidence="9" id="KW-1185">Reference proteome</keyword>
<dbReference type="CDD" id="cd01949">
    <property type="entry name" value="GGDEF"/>
    <property type="match status" value="1"/>
</dbReference>
<evidence type="ECO:0000313" key="8">
    <source>
        <dbReference type="EMBL" id="TDN88227.1"/>
    </source>
</evidence>
<dbReference type="SMART" id="SM00304">
    <property type="entry name" value="HAMP"/>
    <property type="match status" value="1"/>
</dbReference>
<dbReference type="InterPro" id="IPR029787">
    <property type="entry name" value="Nucleotide_cyclase"/>
</dbReference>
<dbReference type="FunFam" id="3.30.70.270:FF:000001">
    <property type="entry name" value="Diguanylate cyclase domain protein"/>
    <property type="match status" value="1"/>
</dbReference>
<dbReference type="CDD" id="cd01948">
    <property type="entry name" value="EAL"/>
    <property type="match status" value="1"/>
</dbReference>
<dbReference type="GO" id="GO:0071732">
    <property type="term" value="P:cellular response to nitric oxide"/>
    <property type="evidence" value="ECO:0007669"/>
    <property type="project" value="UniProtKB-ARBA"/>
</dbReference>
<comment type="caution">
    <text evidence="8">The sequence shown here is derived from an EMBL/GenBank/DDBJ whole genome shotgun (WGS) entry which is preliminary data.</text>
</comment>
<dbReference type="PANTHER" id="PTHR44757:SF2">
    <property type="entry name" value="BIOFILM ARCHITECTURE MAINTENANCE PROTEIN MBAA"/>
    <property type="match status" value="1"/>
</dbReference>
<dbReference type="InterPro" id="IPR043128">
    <property type="entry name" value="Rev_trsase/Diguanyl_cyclase"/>
</dbReference>
<dbReference type="Gene3D" id="3.30.70.270">
    <property type="match status" value="1"/>
</dbReference>
<dbReference type="SMART" id="SM00086">
    <property type="entry name" value="PAC"/>
    <property type="match status" value="1"/>
</dbReference>
<dbReference type="SUPFAM" id="SSF55073">
    <property type="entry name" value="Nucleotide cyclase"/>
    <property type="match status" value="1"/>
</dbReference>
<dbReference type="Gene3D" id="3.20.20.450">
    <property type="entry name" value="EAL domain"/>
    <property type="match status" value="1"/>
</dbReference>
<dbReference type="NCBIfam" id="TIGR00229">
    <property type="entry name" value="sensory_box"/>
    <property type="match status" value="1"/>
</dbReference>
<name>A0A4R6G1U8_9BURK</name>
<dbReference type="FunFam" id="3.20.20.450:FF:000001">
    <property type="entry name" value="Cyclic di-GMP phosphodiesterase yahA"/>
    <property type="match status" value="1"/>
</dbReference>